<dbReference type="AlphaFoldDB" id="A0A1N6S2Q4"/>
<evidence type="ECO:0000256" key="2">
    <source>
        <dbReference type="SAM" id="Phobius"/>
    </source>
</evidence>
<accession>A0A1N6S2Q4</accession>
<keyword evidence="2" id="KW-1133">Transmembrane helix</keyword>
<dbReference type="Proteomes" id="UP000185841">
    <property type="component" value="Unassembled WGS sequence"/>
</dbReference>
<feature type="region of interest" description="Disordered" evidence="1">
    <location>
        <begin position="99"/>
        <end position="127"/>
    </location>
</feature>
<evidence type="ECO:0000313" key="4">
    <source>
        <dbReference type="Proteomes" id="UP000185841"/>
    </source>
</evidence>
<evidence type="ECO:0008006" key="5">
    <source>
        <dbReference type="Google" id="ProtNLM"/>
    </source>
</evidence>
<sequence>MKLSPPHRAATAWMLYLCILSNLVACALAHGQYAGLELSGIGGLYCSASGSSGAGFGDDLSGNDSAQLSSPFSCAVCGSAIVSLGLLFVLAWLLRIPPAPRPPHEPRHKAPPRYSWPSANPRASPLF</sequence>
<feature type="transmembrane region" description="Helical" evidence="2">
    <location>
        <begin position="70"/>
        <end position="94"/>
    </location>
</feature>
<name>A0A1N6S2Q4_AQUAC</name>
<evidence type="ECO:0000256" key="1">
    <source>
        <dbReference type="SAM" id="MobiDB-lite"/>
    </source>
</evidence>
<proteinExistence type="predicted"/>
<dbReference type="EMBL" id="FTMP01000003">
    <property type="protein sequence ID" value="SIQ35252.1"/>
    <property type="molecule type" value="Genomic_DNA"/>
</dbReference>
<dbReference type="RefSeq" id="WP_076426282.1">
    <property type="nucleotide sequence ID" value="NZ_FTMP01000003.1"/>
</dbReference>
<evidence type="ECO:0000313" key="3">
    <source>
        <dbReference type="EMBL" id="SIQ35252.1"/>
    </source>
</evidence>
<organism evidence="3 4">
    <name type="scientific">Aquipseudomonas alcaligenes</name>
    <name type="common">Pseudomonas alcaligenes</name>
    <dbReference type="NCBI Taxonomy" id="43263"/>
    <lineage>
        <taxon>Bacteria</taxon>
        <taxon>Pseudomonadati</taxon>
        <taxon>Pseudomonadota</taxon>
        <taxon>Gammaproteobacteria</taxon>
        <taxon>Pseudomonadales</taxon>
        <taxon>Pseudomonadaceae</taxon>
        <taxon>Aquipseudomonas</taxon>
    </lineage>
</organism>
<reference evidence="3 4" key="1">
    <citation type="submission" date="2017-01" db="EMBL/GenBank/DDBJ databases">
        <authorList>
            <person name="Mah S.A."/>
            <person name="Swanson W.J."/>
            <person name="Moy G.W."/>
            <person name="Vacquier V.D."/>
        </authorList>
    </citation>
    <scope>NUCLEOTIDE SEQUENCE [LARGE SCALE GENOMIC DNA]</scope>
    <source>
        <strain evidence="3 4">RU36E</strain>
    </source>
</reference>
<keyword evidence="2" id="KW-0472">Membrane</keyword>
<dbReference type="Pfam" id="PF11162">
    <property type="entry name" value="DUF2946"/>
    <property type="match status" value="1"/>
</dbReference>
<dbReference type="InterPro" id="IPR021333">
    <property type="entry name" value="DUF2946"/>
</dbReference>
<protein>
    <recommendedName>
        <fullName evidence="5">DUF2946 domain-containing protein</fullName>
    </recommendedName>
</protein>
<keyword evidence="2" id="KW-0812">Transmembrane</keyword>
<gene>
    <name evidence="3" type="ORF">SAMN05878282_103319</name>
</gene>